<dbReference type="InterPro" id="IPR050833">
    <property type="entry name" value="Poly_Biosynth_Transport"/>
</dbReference>
<comment type="caution">
    <text evidence="7">The sequence shown here is derived from an EMBL/GenBank/DDBJ whole genome shotgun (WGS) entry which is preliminary data.</text>
</comment>
<dbReference type="Pfam" id="PF13440">
    <property type="entry name" value="Polysacc_synt_3"/>
    <property type="match status" value="1"/>
</dbReference>
<evidence type="ECO:0000256" key="2">
    <source>
        <dbReference type="ARBA" id="ARBA00022475"/>
    </source>
</evidence>
<keyword evidence="8" id="KW-1185">Reference proteome</keyword>
<reference evidence="7 8" key="1">
    <citation type="submission" date="2020-08" db="EMBL/GenBank/DDBJ databases">
        <authorList>
            <person name="Seo M.-J."/>
        </authorList>
    </citation>
    <scope>NUCLEOTIDE SEQUENCE [LARGE SCALE GENOMIC DNA]</scope>
    <source>
        <strain evidence="7 8">MBLA0160</strain>
    </source>
</reference>
<feature type="transmembrane region" description="Helical" evidence="6">
    <location>
        <begin position="175"/>
        <end position="194"/>
    </location>
</feature>
<organism evidence="7 8">
    <name type="scientific">Halobellus ruber</name>
    <dbReference type="NCBI Taxonomy" id="2761102"/>
    <lineage>
        <taxon>Archaea</taxon>
        <taxon>Methanobacteriati</taxon>
        <taxon>Methanobacteriota</taxon>
        <taxon>Stenosarchaea group</taxon>
        <taxon>Halobacteria</taxon>
        <taxon>Halobacteriales</taxon>
        <taxon>Haloferacaceae</taxon>
        <taxon>Halobellus</taxon>
    </lineage>
</organism>
<keyword evidence="5 6" id="KW-0472">Membrane</keyword>
<evidence type="ECO:0000313" key="7">
    <source>
        <dbReference type="EMBL" id="MBB6644719.1"/>
    </source>
</evidence>
<feature type="transmembrane region" description="Helical" evidence="6">
    <location>
        <begin position="81"/>
        <end position="101"/>
    </location>
</feature>
<evidence type="ECO:0000313" key="8">
    <source>
        <dbReference type="Proteomes" id="UP000546257"/>
    </source>
</evidence>
<accession>A0A7J9SF36</accession>
<proteinExistence type="predicted"/>
<gene>
    <name evidence="7" type="ORF">H5V44_00080</name>
</gene>
<keyword evidence="4 6" id="KW-1133">Transmembrane helix</keyword>
<feature type="transmembrane region" description="Helical" evidence="6">
    <location>
        <begin position="413"/>
        <end position="431"/>
    </location>
</feature>
<dbReference type="PANTHER" id="PTHR30250:SF31">
    <property type="entry name" value="INNER MEMBRANE PROTEIN YGHQ"/>
    <property type="match status" value="1"/>
</dbReference>
<feature type="transmembrane region" description="Helical" evidence="6">
    <location>
        <begin position="289"/>
        <end position="306"/>
    </location>
</feature>
<comment type="subcellular location">
    <subcellularLocation>
        <location evidence="1">Cell membrane</location>
        <topology evidence="1">Multi-pass membrane protein</topology>
    </subcellularLocation>
</comment>
<evidence type="ECO:0000256" key="4">
    <source>
        <dbReference type="ARBA" id="ARBA00022989"/>
    </source>
</evidence>
<dbReference type="RefSeq" id="WP_185191109.1">
    <property type="nucleotide sequence ID" value="NZ_JACKXD010000001.1"/>
</dbReference>
<evidence type="ECO:0000256" key="6">
    <source>
        <dbReference type="SAM" id="Phobius"/>
    </source>
</evidence>
<dbReference type="Proteomes" id="UP000546257">
    <property type="component" value="Unassembled WGS sequence"/>
</dbReference>
<evidence type="ECO:0000256" key="1">
    <source>
        <dbReference type="ARBA" id="ARBA00004651"/>
    </source>
</evidence>
<name>A0A7J9SF36_9EURY</name>
<keyword evidence="3 6" id="KW-0812">Transmembrane</keyword>
<protein>
    <submittedName>
        <fullName evidence="7">Oligosaccharide flippase family protein</fullName>
    </submittedName>
</protein>
<feature type="transmembrane region" description="Helical" evidence="6">
    <location>
        <begin position="318"/>
        <end position="334"/>
    </location>
</feature>
<sequence>MSRLSELNLGGQVAKTLLVRIGLAAFGFAGTIVFARALGPTAFGGYYLLYTVVQVADRPFRGWTSAVEKRYSEVDAPRREILGSVIVFNLTGLLVTTPLVFLLRSRLAAFTGVEGAALLFLLLLGAEAFFHPLDQLVAAKGRIAVANYVDGLRSVLTLGLQLLFVAIGLEVAGMIYGLVGATLASIAINLYIVGRTPSVPGIESLRSITKFARYSIPASIVGQTYSRLDSLLLGLVLTPAVAGEYEVALKLTVPAVFVSNSIQQSMFPKMSNLHSQGKEISADIANSKAFASILAVPLLFGAFALSERIVVTAYGPDYRGAAVLLIGLALYRIVNTQAQIHVRTLEATDSPETVFKTSAVALAVNVPLGYALVLSYGAVGVVAATVVAEMLRYVLLVLATRQVVQDGLVPMEFLRQIAAGAVMFAAILFAKPLVKEWSWLVLLLAIGFGAVVYAVVLIMISRRLRVTARGILADLTEEGLA</sequence>
<feature type="transmembrane region" description="Helical" evidence="6">
    <location>
        <begin position="107"/>
        <end position="130"/>
    </location>
</feature>
<dbReference type="EMBL" id="JACKXD010000001">
    <property type="protein sequence ID" value="MBB6644719.1"/>
    <property type="molecule type" value="Genomic_DNA"/>
</dbReference>
<feature type="transmembrane region" description="Helical" evidence="6">
    <location>
        <begin position="21"/>
        <end position="38"/>
    </location>
</feature>
<dbReference type="GO" id="GO:0005886">
    <property type="term" value="C:plasma membrane"/>
    <property type="evidence" value="ECO:0007669"/>
    <property type="project" value="UniProtKB-SubCell"/>
</dbReference>
<keyword evidence="2" id="KW-1003">Cell membrane</keyword>
<evidence type="ECO:0000256" key="3">
    <source>
        <dbReference type="ARBA" id="ARBA00022692"/>
    </source>
</evidence>
<dbReference type="AlphaFoldDB" id="A0A7J9SF36"/>
<feature type="transmembrane region" description="Helical" evidence="6">
    <location>
        <begin position="437"/>
        <end position="460"/>
    </location>
</feature>
<dbReference type="PANTHER" id="PTHR30250">
    <property type="entry name" value="PST FAMILY PREDICTED COLANIC ACID TRANSPORTER"/>
    <property type="match status" value="1"/>
</dbReference>
<evidence type="ECO:0000256" key="5">
    <source>
        <dbReference type="ARBA" id="ARBA00023136"/>
    </source>
</evidence>